<dbReference type="EMBL" id="JAATIT010000002">
    <property type="protein sequence ID" value="NJB89634.1"/>
    <property type="molecule type" value="Genomic_DNA"/>
</dbReference>
<name>A0A7X5XQV9_9SPHN</name>
<evidence type="ECO:0000259" key="1">
    <source>
        <dbReference type="Pfam" id="PF01272"/>
    </source>
</evidence>
<dbReference type="PANTHER" id="PTHR30437:SF5">
    <property type="entry name" value="REGULATOR OF NUCLEOSIDE DIPHOSPHATE KINASE"/>
    <property type="match status" value="1"/>
</dbReference>
<evidence type="ECO:0000313" key="3">
    <source>
        <dbReference type="Proteomes" id="UP000535078"/>
    </source>
</evidence>
<dbReference type="GO" id="GO:0032784">
    <property type="term" value="P:regulation of DNA-templated transcription elongation"/>
    <property type="evidence" value="ECO:0007669"/>
    <property type="project" value="InterPro"/>
</dbReference>
<dbReference type="GO" id="GO:0006354">
    <property type="term" value="P:DNA-templated transcription elongation"/>
    <property type="evidence" value="ECO:0007669"/>
    <property type="project" value="TreeGrafter"/>
</dbReference>
<accession>A0A7X5XQV9</accession>
<dbReference type="Proteomes" id="UP000535078">
    <property type="component" value="Unassembled WGS sequence"/>
</dbReference>
<protein>
    <submittedName>
        <fullName evidence="2">Regulator of nucleoside diphosphate kinase</fullName>
    </submittedName>
</protein>
<gene>
    <name evidence="2" type="ORF">GGR90_001809</name>
</gene>
<dbReference type="Gene3D" id="3.10.50.30">
    <property type="entry name" value="Transcription elongation factor, GreA/GreB, C-terminal domain"/>
    <property type="match status" value="1"/>
</dbReference>
<dbReference type="AlphaFoldDB" id="A0A7X5XQV9"/>
<reference evidence="2 3" key="1">
    <citation type="submission" date="2020-03" db="EMBL/GenBank/DDBJ databases">
        <title>Genomic Encyclopedia of Type Strains, Phase IV (KMG-IV): sequencing the most valuable type-strain genomes for metagenomic binning, comparative biology and taxonomic classification.</title>
        <authorList>
            <person name="Goeker M."/>
        </authorList>
    </citation>
    <scope>NUCLEOTIDE SEQUENCE [LARGE SCALE GENOMIC DNA]</scope>
    <source>
        <strain evidence="2 3">DSM 25229</strain>
    </source>
</reference>
<proteinExistence type="predicted"/>
<dbReference type="GO" id="GO:0070063">
    <property type="term" value="F:RNA polymerase binding"/>
    <property type="evidence" value="ECO:0007669"/>
    <property type="project" value="InterPro"/>
</dbReference>
<dbReference type="RefSeq" id="WP_245198552.1">
    <property type="nucleotide sequence ID" value="NZ_JAATIT010000002.1"/>
</dbReference>
<dbReference type="NCBIfam" id="NF004396">
    <property type="entry name" value="PRK05753.1"/>
    <property type="match status" value="1"/>
</dbReference>
<dbReference type="PANTHER" id="PTHR30437">
    <property type="entry name" value="TRANSCRIPTION ELONGATION FACTOR GREA"/>
    <property type="match status" value="1"/>
</dbReference>
<dbReference type="SUPFAM" id="SSF54534">
    <property type="entry name" value="FKBP-like"/>
    <property type="match status" value="1"/>
</dbReference>
<organism evidence="2 3">
    <name type="scientific">Sphingopyxis italica</name>
    <dbReference type="NCBI Taxonomy" id="1129133"/>
    <lineage>
        <taxon>Bacteria</taxon>
        <taxon>Pseudomonadati</taxon>
        <taxon>Pseudomonadota</taxon>
        <taxon>Alphaproteobacteria</taxon>
        <taxon>Sphingomonadales</taxon>
        <taxon>Sphingomonadaceae</taxon>
        <taxon>Sphingopyxis</taxon>
    </lineage>
</organism>
<feature type="domain" description="Transcription elongation factor GreA/GreB C-terminal" evidence="1">
    <location>
        <begin position="58"/>
        <end position="134"/>
    </location>
</feature>
<dbReference type="InterPro" id="IPR023459">
    <property type="entry name" value="Tscrpt_elong_fac_GreA/B_fam"/>
</dbReference>
<keyword evidence="2" id="KW-0418">Kinase</keyword>
<dbReference type="GO" id="GO:0003677">
    <property type="term" value="F:DNA binding"/>
    <property type="evidence" value="ECO:0007669"/>
    <property type="project" value="InterPro"/>
</dbReference>
<keyword evidence="2" id="KW-0808">Transferase</keyword>
<comment type="caution">
    <text evidence="2">The sequence shown here is derived from an EMBL/GenBank/DDBJ whole genome shotgun (WGS) entry which is preliminary data.</text>
</comment>
<dbReference type="Pfam" id="PF01272">
    <property type="entry name" value="GreA_GreB"/>
    <property type="match status" value="1"/>
</dbReference>
<sequence>MTKKNKKGAAMPLIRMIDSEADALTELTLQQQRDSISFYELLLDEIDRAAICERPDIPPDVVTMGSSVTFIDEKSGAERTVRLVYPAEADIANGRMSILTPVGAGLIGLSVGQSINWPDRGGIEHRLTIVAVEQPVRAA</sequence>
<evidence type="ECO:0000313" key="2">
    <source>
        <dbReference type="EMBL" id="NJB89634.1"/>
    </source>
</evidence>
<keyword evidence="3" id="KW-1185">Reference proteome</keyword>
<dbReference type="InterPro" id="IPR001437">
    <property type="entry name" value="Tscrpt_elong_fac_GreA/B_C"/>
</dbReference>
<dbReference type="GO" id="GO:0016301">
    <property type="term" value="F:kinase activity"/>
    <property type="evidence" value="ECO:0007669"/>
    <property type="project" value="UniProtKB-KW"/>
</dbReference>
<dbReference type="InterPro" id="IPR036953">
    <property type="entry name" value="GreA/GreB_C_sf"/>
</dbReference>